<evidence type="ECO:0000313" key="2">
    <source>
        <dbReference type="EMBL" id="SEL88675.1"/>
    </source>
</evidence>
<dbReference type="AlphaFoldDB" id="A0A1H7TVU1"/>
<protein>
    <submittedName>
        <fullName evidence="2">Uncharacterized protein</fullName>
    </submittedName>
</protein>
<feature type="region of interest" description="Disordered" evidence="1">
    <location>
        <begin position="1"/>
        <end position="39"/>
    </location>
</feature>
<dbReference type="STRING" id="650850.SAMN04488129_11867"/>
<dbReference type="Proteomes" id="UP000198807">
    <property type="component" value="Unassembled WGS sequence"/>
</dbReference>
<gene>
    <name evidence="2" type="ORF">SAMN04488129_11867</name>
</gene>
<sequence>MDMAMSLTGKWPRGRVAQNAGNGRWRGSRAFHGALQATR</sequence>
<dbReference type="EMBL" id="FOBC01000018">
    <property type="protein sequence ID" value="SEL88675.1"/>
    <property type="molecule type" value="Genomic_DNA"/>
</dbReference>
<proteinExistence type="predicted"/>
<reference evidence="3" key="1">
    <citation type="submission" date="2016-10" db="EMBL/GenBank/DDBJ databases">
        <authorList>
            <person name="Varghese N."/>
            <person name="Submissions S."/>
        </authorList>
    </citation>
    <scope>NUCLEOTIDE SEQUENCE [LARGE SCALE GENOMIC DNA]</scope>
    <source>
        <strain evidence="3">CGMCC 1.9150</strain>
    </source>
</reference>
<organism evidence="2 3">
    <name type="scientific">Halomonas daqiaonensis</name>
    <dbReference type="NCBI Taxonomy" id="650850"/>
    <lineage>
        <taxon>Bacteria</taxon>
        <taxon>Pseudomonadati</taxon>
        <taxon>Pseudomonadota</taxon>
        <taxon>Gammaproteobacteria</taxon>
        <taxon>Oceanospirillales</taxon>
        <taxon>Halomonadaceae</taxon>
        <taxon>Halomonas</taxon>
    </lineage>
</organism>
<keyword evidence="3" id="KW-1185">Reference proteome</keyword>
<evidence type="ECO:0000313" key="3">
    <source>
        <dbReference type="Proteomes" id="UP000198807"/>
    </source>
</evidence>
<accession>A0A1H7TVU1</accession>
<evidence type="ECO:0000256" key="1">
    <source>
        <dbReference type="SAM" id="MobiDB-lite"/>
    </source>
</evidence>
<name>A0A1H7TVU1_9GAMM</name>